<keyword evidence="2" id="KW-1185">Reference proteome</keyword>
<dbReference type="EMBL" id="LGRX02016488">
    <property type="protein sequence ID" value="KAK3262046.1"/>
    <property type="molecule type" value="Genomic_DNA"/>
</dbReference>
<comment type="caution">
    <text evidence="1">The sequence shown here is derived from an EMBL/GenBank/DDBJ whole genome shotgun (WGS) entry which is preliminary data.</text>
</comment>
<dbReference type="AlphaFoldDB" id="A0AAE0FLI2"/>
<accession>A0AAE0FLI2</accession>
<organism evidence="1 2">
    <name type="scientific">Cymbomonas tetramitiformis</name>
    <dbReference type="NCBI Taxonomy" id="36881"/>
    <lineage>
        <taxon>Eukaryota</taxon>
        <taxon>Viridiplantae</taxon>
        <taxon>Chlorophyta</taxon>
        <taxon>Pyramimonadophyceae</taxon>
        <taxon>Pyramimonadales</taxon>
        <taxon>Pyramimonadaceae</taxon>
        <taxon>Cymbomonas</taxon>
    </lineage>
</organism>
<sequence>MLKGIPVDRYFAGLDPESETLWLEFKARVAPSCRHPSMENLLVETREIHDIKGIVRAYGSSADGCAAWKQLAKLRRNTNYAYLNRRVKELLSYSAQFSSLTPPLHLFLKVKETFTRVREYVCVAPPLDTGHKMCVDTLEAIVVSVVLFSLHSDYVYVKSKFQSDRLPRLRVLEDEVCAHYDNIIAPGVASGDVGAGIAEDRKKQNATKKARLCRKKVQEYEKHGKLPDTDKAGAVADSELHPGLDGEDILFAISEVASPSSSEPTSSDFSVVPLSEFIEVSGGTPRVSADRRQSILEVPTSNYYEDPRRLKRSTVAPVYDSFVYMDTICSFFPEPARLAATQSLWETQRDRCLGGHWRISPRLPWYSPAVQSSHTYVMSHVSSVLEYAEMACGARDTFRAGGGSGKSAVLDSGATRHIFNDMSVFDRDYDPMGGSTFSVVQNRPISSAGSGTVHFAKTDVASGKVIGLQ</sequence>
<proteinExistence type="predicted"/>
<reference evidence="1 2" key="1">
    <citation type="journal article" date="2015" name="Genome Biol. Evol.">
        <title>Comparative Genomics of a Bacterivorous Green Alga Reveals Evolutionary Causalities and Consequences of Phago-Mixotrophic Mode of Nutrition.</title>
        <authorList>
            <person name="Burns J.A."/>
            <person name="Paasch A."/>
            <person name="Narechania A."/>
            <person name="Kim E."/>
        </authorList>
    </citation>
    <scope>NUCLEOTIDE SEQUENCE [LARGE SCALE GENOMIC DNA]</scope>
    <source>
        <strain evidence="1 2">PLY_AMNH</strain>
    </source>
</reference>
<protein>
    <submittedName>
        <fullName evidence="1">Uncharacterized protein</fullName>
    </submittedName>
</protein>
<evidence type="ECO:0000313" key="1">
    <source>
        <dbReference type="EMBL" id="KAK3262046.1"/>
    </source>
</evidence>
<name>A0AAE0FLI2_9CHLO</name>
<gene>
    <name evidence="1" type="ORF">CYMTET_29076</name>
</gene>
<dbReference type="Proteomes" id="UP001190700">
    <property type="component" value="Unassembled WGS sequence"/>
</dbReference>
<evidence type="ECO:0000313" key="2">
    <source>
        <dbReference type="Proteomes" id="UP001190700"/>
    </source>
</evidence>